<dbReference type="PROSITE" id="PS50297">
    <property type="entry name" value="ANK_REP_REGION"/>
    <property type="match status" value="1"/>
</dbReference>
<evidence type="ECO:0000256" key="10">
    <source>
        <dbReference type="ARBA" id="ARBA00023303"/>
    </source>
</evidence>
<keyword evidence="9 12" id="KW-0472">Membrane</keyword>
<keyword evidence="4 12" id="KW-0812">Transmembrane</keyword>
<sequence length="1018" mass="117596">MIKSQKENLTRLVKAFERQNEEEFKYILDTFAIRTDITLECIGIDVSTIEYILQTPNSRNFIQICLYYGLDFYKKNSMGQYLAYYAIKSMSAENLETLVKYSNCYPLTDPSKKLAYQLIINNKVGTKNNNYLHELIEKLTKSNFFESLKMIEQLLKCGCNANHLNDESQSPLDILLEKVNDLSIVEIVNMFVKYQNIEIGDNERNKQAVISLDISDKVTFRKQNISDISELFKHIYNRNEAQFIEGVKNINQTLILTRYQELLRLTIQCNFTKGTIYLLKYARESDSQKTLLELLRDKNDGISLFFYALCLCRCDIIEEFLKIDNIKFDSENKCWNVLHEICSLTKHVESDEDFQKCFDLIINDKRCTKDIINAFDNNNKTPLMHACENGHEKIVLELLRRGSYIGHTSVLNILSEETLKKFLDECIVPNTDLNDKDCLVQINYKFLISPDICEKETRALELISSFEKFKNLVIHPVFTSFLELKWKRMNFLIYIGIFLHFIFLIYMSIFILNFFDSPVYNSNNRLDSKLGMDQFDSYSTELPLDIPYNNDDPLPNIPDDNSQSGGFGSFDQGFGGSNQGVGAASSGQGFGSSSSGFAFPSGRSPAYRGYETIGGDKNIESRGTFLTTTPAIPQIVPLSAKISPTSNTRKPVNVLKVLFLGRSKRDVSNDFTNMNEIDSTEEDHIKEHAKTYLICLLGTFLLTIYEISQFVLSRKYYFLKLSNWVDCCLLGLSYYVLITDQRYDTDFRYLRALFFLVLAVQCFILIARVSKLSLQLEIFKKVCKTFLKFLLVYSMLIFAFAMAFYTLYNNKNSELNDRTYNDSNQEEEDKSFDNIFISIITVIRMMLADFESIKLNPDSHLDIIIFLSFVLLISVILINLLNALAINDTNEIMKFAEIVDIKKRISMINSCEKILVFLRIHYFDIFTNVIIGGRIILKINQDKFIRIRQASSDGRLIYEDSKVPVPQLIPYYKIQKVVELSTPYFKLGSETIEKTVEHIQNLVASENEMKCLNCIHQK</sequence>
<dbReference type="PROSITE" id="PS50088">
    <property type="entry name" value="ANK_REPEAT"/>
    <property type="match status" value="1"/>
</dbReference>
<evidence type="ECO:0000256" key="2">
    <source>
        <dbReference type="ARBA" id="ARBA00022448"/>
    </source>
</evidence>
<dbReference type="Gene3D" id="1.10.287.70">
    <property type="match status" value="1"/>
</dbReference>
<feature type="transmembrane region" description="Helical" evidence="12">
    <location>
        <begin position="863"/>
        <end position="885"/>
    </location>
</feature>
<evidence type="ECO:0000256" key="4">
    <source>
        <dbReference type="ARBA" id="ARBA00022692"/>
    </source>
</evidence>
<evidence type="ECO:0000256" key="5">
    <source>
        <dbReference type="ARBA" id="ARBA00022737"/>
    </source>
</evidence>
<keyword evidence="15" id="KW-1185">Reference proteome</keyword>
<dbReference type="Proteomes" id="UP001153620">
    <property type="component" value="Chromosome 2"/>
</dbReference>
<keyword evidence="7 11" id="KW-0040">ANK repeat</keyword>
<evidence type="ECO:0000256" key="11">
    <source>
        <dbReference type="PROSITE-ProRule" id="PRU00023"/>
    </source>
</evidence>
<accession>A0A9N9RW33</accession>
<evidence type="ECO:0000313" key="15">
    <source>
        <dbReference type="Proteomes" id="UP001153620"/>
    </source>
</evidence>
<gene>
    <name evidence="14" type="ORF">CHIRRI_LOCUS7294</name>
</gene>
<dbReference type="SUPFAM" id="SSF81324">
    <property type="entry name" value="Voltage-gated potassium channels"/>
    <property type="match status" value="1"/>
</dbReference>
<dbReference type="InterPro" id="IPR005821">
    <property type="entry name" value="Ion_trans_dom"/>
</dbReference>
<dbReference type="SMART" id="SM00248">
    <property type="entry name" value="ANK"/>
    <property type="match status" value="4"/>
</dbReference>
<dbReference type="GO" id="GO:0005216">
    <property type="term" value="F:monoatomic ion channel activity"/>
    <property type="evidence" value="ECO:0007669"/>
    <property type="project" value="InterPro"/>
</dbReference>
<keyword evidence="8" id="KW-0406">Ion transport</keyword>
<keyword evidence="3" id="KW-0716">Sensory transduction</keyword>
<keyword evidence="6 12" id="KW-1133">Transmembrane helix</keyword>
<dbReference type="Gene3D" id="1.25.40.20">
    <property type="entry name" value="Ankyrin repeat-containing domain"/>
    <property type="match status" value="2"/>
</dbReference>
<proteinExistence type="predicted"/>
<dbReference type="Pfam" id="PF12796">
    <property type="entry name" value="Ank_2"/>
    <property type="match status" value="1"/>
</dbReference>
<dbReference type="Pfam" id="PF00520">
    <property type="entry name" value="Ion_trans"/>
    <property type="match status" value="1"/>
</dbReference>
<dbReference type="OrthoDB" id="7773197at2759"/>
<keyword evidence="10" id="KW-0407">Ion channel</keyword>
<feature type="transmembrane region" description="Helical" evidence="12">
    <location>
        <begin position="689"/>
        <end position="705"/>
    </location>
</feature>
<evidence type="ECO:0000256" key="9">
    <source>
        <dbReference type="ARBA" id="ARBA00023136"/>
    </source>
</evidence>
<keyword evidence="2" id="KW-0813">Transport</keyword>
<dbReference type="PANTHER" id="PTHR47143">
    <property type="entry name" value="TRANSIENT RECEPTOR POTENTIAL CATION CHANNEL PROTEIN PAINLESS"/>
    <property type="match status" value="1"/>
</dbReference>
<feature type="transmembrane region" description="Helical" evidence="12">
    <location>
        <begin position="749"/>
        <end position="769"/>
    </location>
</feature>
<feature type="transmembrane region" description="Helical" evidence="12">
    <location>
        <begin position="790"/>
        <end position="808"/>
    </location>
</feature>
<evidence type="ECO:0000313" key="14">
    <source>
        <dbReference type="EMBL" id="CAG9804405.1"/>
    </source>
</evidence>
<feature type="repeat" description="ANK" evidence="11">
    <location>
        <begin position="378"/>
        <end position="410"/>
    </location>
</feature>
<evidence type="ECO:0000256" key="3">
    <source>
        <dbReference type="ARBA" id="ARBA00022606"/>
    </source>
</evidence>
<evidence type="ECO:0000256" key="8">
    <source>
        <dbReference type="ARBA" id="ARBA00023065"/>
    </source>
</evidence>
<evidence type="ECO:0000256" key="1">
    <source>
        <dbReference type="ARBA" id="ARBA00004141"/>
    </source>
</evidence>
<dbReference type="InterPro" id="IPR052076">
    <property type="entry name" value="TRP_cation_channel"/>
</dbReference>
<dbReference type="InterPro" id="IPR036770">
    <property type="entry name" value="Ankyrin_rpt-contain_sf"/>
</dbReference>
<reference evidence="14" key="1">
    <citation type="submission" date="2022-01" db="EMBL/GenBank/DDBJ databases">
        <authorList>
            <person name="King R."/>
        </authorList>
    </citation>
    <scope>NUCLEOTIDE SEQUENCE</scope>
</reference>
<dbReference type="PANTHER" id="PTHR47143:SF4">
    <property type="entry name" value="TRANSIENT RECEPTOR POTENTIAL CATION CHANNEL PROTEIN PAINLESS"/>
    <property type="match status" value="1"/>
</dbReference>
<comment type="subcellular location">
    <subcellularLocation>
        <location evidence="1">Membrane</location>
        <topology evidence="1">Multi-pass membrane protein</topology>
    </subcellularLocation>
</comment>
<dbReference type="InterPro" id="IPR002110">
    <property type="entry name" value="Ankyrin_rpt"/>
</dbReference>
<evidence type="ECO:0000256" key="12">
    <source>
        <dbReference type="SAM" id="Phobius"/>
    </source>
</evidence>
<dbReference type="GO" id="GO:0034703">
    <property type="term" value="C:cation channel complex"/>
    <property type="evidence" value="ECO:0007669"/>
    <property type="project" value="UniProtKB-ARBA"/>
</dbReference>
<name>A0A9N9RW33_9DIPT</name>
<organism evidence="14 15">
    <name type="scientific">Chironomus riparius</name>
    <dbReference type="NCBI Taxonomy" id="315576"/>
    <lineage>
        <taxon>Eukaryota</taxon>
        <taxon>Metazoa</taxon>
        <taxon>Ecdysozoa</taxon>
        <taxon>Arthropoda</taxon>
        <taxon>Hexapoda</taxon>
        <taxon>Insecta</taxon>
        <taxon>Pterygota</taxon>
        <taxon>Neoptera</taxon>
        <taxon>Endopterygota</taxon>
        <taxon>Diptera</taxon>
        <taxon>Nematocera</taxon>
        <taxon>Chironomoidea</taxon>
        <taxon>Chironomidae</taxon>
        <taxon>Chironominae</taxon>
        <taxon>Chironomus</taxon>
    </lineage>
</organism>
<evidence type="ECO:0000256" key="6">
    <source>
        <dbReference type="ARBA" id="ARBA00022989"/>
    </source>
</evidence>
<dbReference type="SUPFAM" id="SSF48403">
    <property type="entry name" value="Ankyrin repeat"/>
    <property type="match status" value="1"/>
</dbReference>
<dbReference type="EMBL" id="OU895878">
    <property type="protein sequence ID" value="CAG9804405.1"/>
    <property type="molecule type" value="Genomic_DNA"/>
</dbReference>
<reference evidence="14" key="2">
    <citation type="submission" date="2022-10" db="EMBL/GenBank/DDBJ databases">
        <authorList>
            <consortium name="ENA_rothamsted_submissions"/>
            <consortium name="culmorum"/>
            <person name="King R."/>
        </authorList>
    </citation>
    <scope>NUCLEOTIDE SEQUENCE</scope>
</reference>
<keyword evidence="5" id="KW-0677">Repeat</keyword>
<evidence type="ECO:0000259" key="13">
    <source>
        <dbReference type="Pfam" id="PF00520"/>
    </source>
</evidence>
<feature type="domain" description="Ion transport" evidence="13">
    <location>
        <begin position="696"/>
        <end position="892"/>
    </location>
</feature>
<feature type="transmembrane region" description="Helical" evidence="12">
    <location>
        <begin position="491"/>
        <end position="515"/>
    </location>
</feature>
<feature type="transmembrane region" description="Helical" evidence="12">
    <location>
        <begin position="717"/>
        <end position="737"/>
    </location>
</feature>
<protein>
    <recommendedName>
        <fullName evidence="13">Ion transport domain-containing protein</fullName>
    </recommendedName>
</protein>
<evidence type="ECO:0000256" key="7">
    <source>
        <dbReference type="ARBA" id="ARBA00023043"/>
    </source>
</evidence>
<dbReference type="AlphaFoldDB" id="A0A9N9RW33"/>